<keyword evidence="1" id="KW-0175">Coiled coil</keyword>
<feature type="region of interest" description="Disordered" evidence="2">
    <location>
        <begin position="47"/>
        <end position="68"/>
    </location>
</feature>
<feature type="coiled-coil region" evidence="1">
    <location>
        <begin position="735"/>
        <end position="762"/>
    </location>
</feature>
<dbReference type="AlphaFoldDB" id="A0A8J8NZ85"/>
<keyword evidence="3" id="KW-0812">Transmembrane</keyword>
<feature type="transmembrane region" description="Helical" evidence="3">
    <location>
        <begin position="606"/>
        <end position="627"/>
    </location>
</feature>
<reference evidence="4" key="1">
    <citation type="submission" date="2019-06" db="EMBL/GenBank/DDBJ databases">
        <authorList>
            <person name="Zheng W."/>
        </authorList>
    </citation>
    <scope>NUCLEOTIDE SEQUENCE</scope>
    <source>
        <strain evidence="4">QDHG01</strain>
    </source>
</reference>
<feature type="transmembrane region" description="Helical" evidence="3">
    <location>
        <begin position="529"/>
        <end position="548"/>
    </location>
</feature>
<gene>
    <name evidence="4" type="ORF">FGO68_gene899</name>
</gene>
<evidence type="ECO:0000256" key="1">
    <source>
        <dbReference type="SAM" id="Coils"/>
    </source>
</evidence>
<feature type="transmembrane region" description="Helical" evidence="3">
    <location>
        <begin position="244"/>
        <end position="265"/>
    </location>
</feature>
<comment type="caution">
    <text evidence="4">The sequence shown here is derived from an EMBL/GenBank/DDBJ whole genome shotgun (WGS) entry which is preliminary data.</text>
</comment>
<name>A0A8J8NZ85_HALGN</name>
<dbReference type="Proteomes" id="UP000785679">
    <property type="component" value="Unassembled WGS sequence"/>
</dbReference>
<keyword evidence="5" id="KW-1185">Reference proteome</keyword>
<organism evidence="4 5">
    <name type="scientific">Halteria grandinella</name>
    <dbReference type="NCBI Taxonomy" id="5974"/>
    <lineage>
        <taxon>Eukaryota</taxon>
        <taxon>Sar</taxon>
        <taxon>Alveolata</taxon>
        <taxon>Ciliophora</taxon>
        <taxon>Intramacronucleata</taxon>
        <taxon>Spirotrichea</taxon>
        <taxon>Stichotrichia</taxon>
        <taxon>Sporadotrichida</taxon>
        <taxon>Halteriidae</taxon>
        <taxon>Halteria</taxon>
    </lineage>
</organism>
<feature type="transmembrane region" description="Helical" evidence="3">
    <location>
        <begin position="206"/>
        <end position="224"/>
    </location>
</feature>
<accession>A0A8J8NZ85</accession>
<feature type="transmembrane region" description="Helical" evidence="3">
    <location>
        <begin position="647"/>
        <end position="667"/>
    </location>
</feature>
<keyword evidence="3" id="KW-0472">Membrane</keyword>
<feature type="transmembrane region" description="Helical" evidence="3">
    <location>
        <begin position="492"/>
        <end position="509"/>
    </location>
</feature>
<dbReference type="OrthoDB" id="313337at2759"/>
<evidence type="ECO:0000313" key="5">
    <source>
        <dbReference type="Proteomes" id="UP000785679"/>
    </source>
</evidence>
<proteinExistence type="predicted"/>
<sequence length="801" mass="94584">MCNECEQFNLINCYPIFIIGMEQEQQNEYLKKSTKNQLDKLLDSIERRNIESPHGNPKINARKNLSLEPDTTIKQQNQEFFNLNDSMNGLIEEAKSEIMFVEDKDHQFSDRQSSSKVFSKVPHIRTYTNGPDDTQFVKKQEGQLTQMKDFIQYKHNQIKKTVKMKKGIDKLKQDMVKRALSCVSLGRIVDRNEYAIVFRWFKFFKYLIYHLLFQIIGPFTVLFVTAIDSHSLSFNLGFTVKTNFVIATLNQYMFWFYNIYLGVIWSYYYKYPEEGWLGGIFEETFYFYMLHVVIKCVVTSVRYGFFSDLREDMFKQGLQTISFIGNDIIQTNWLKFHPLGGLKAEIKSSLYRNHVQERFFTLNFIEVLDNTSAKRLSDENYYYDIVDDPALEVQLGRGTLKFFLEKRKDELNEYTKRNEMRMLMEAMGRHKNGLEQTHTLENEFYGDLYYYQVPELITEINGNIKTRYSGTLMMNEIALFAGAKQMTLKMPWIMTVIRVLLPFMARYYEYGNPVHGFGTDSYVYTALDLILNSFHIYFNYIFIYAGLIDFHRRVKIMSACGALIDPVKENLDIDYRIFPTVNFFDVHSLHSWYQMRQCLMDLGKRYLNAIFIYSSFFLAGYLGFLIYRMLAVFEFIEDSSSSVFFAYATYDQFLFLANILLMLYYGACVNQQFVTDQLLLVQLKTCVILVKKHISYILTLSDEDFLEDTEYDDQYFIIIARQLIAYRNRKPNMSNKQIKQKLERLIKEIDIIRERLDIESNHHPLRIMGLKATFELMNQIYTGLITLAGAVIQQVYTKNSS</sequence>
<protein>
    <submittedName>
        <fullName evidence="4">Uncharacterized protein</fullName>
    </submittedName>
</protein>
<evidence type="ECO:0000256" key="2">
    <source>
        <dbReference type="SAM" id="MobiDB-lite"/>
    </source>
</evidence>
<evidence type="ECO:0000313" key="4">
    <source>
        <dbReference type="EMBL" id="TNV82796.1"/>
    </source>
</evidence>
<keyword evidence="3" id="KW-1133">Transmembrane helix</keyword>
<evidence type="ECO:0000256" key="3">
    <source>
        <dbReference type="SAM" id="Phobius"/>
    </source>
</evidence>
<dbReference type="EMBL" id="RRYP01004529">
    <property type="protein sequence ID" value="TNV82796.1"/>
    <property type="molecule type" value="Genomic_DNA"/>
</dbReference>
<feature type="transmembrane region" description="Helical" evidence="3">
    <location>
        <begin position="285"/>
        <end position="305"/>
    </location>
</feature>